<feature type="region of interest" description="Disordered" evidence="1">
    <location>
        <begin position="46"/>
        <end position="70"/>
    </location>
</feature>
<keyword evidence="3" id="KW-1185">Reference proteome</keyword>
<reference evidence="2 3" key="1">
    <citation type="journal article" date="2022" name="G3 (Bethesda)">
        <title>Enemy or ally: a genomic approach to elucidate the lifestyle of Phyllosticta citrichinaensis.</title>
        <authorList>
            <person name="Buijs V.A."/>
            <person name="Groenewald J.Z."/>
            <person name="Haridas S."/>
            <person name="LaButti K.M."/>
            <person name="Lipzen A."/>
            <person name="Martin F.M."/>
            <person name="Barry K."/>
            <person name="Grigoriev I.V."/>
            <person name="Crous P.W."/>
            <person name="Seidl M.F."/>
        </authorList>
    </citation>
    <scope>NUCLEOTIDE SEQUENCE [LARGE SCALE GENOMIC DNA]</scope>
    <source>
        <strain evidence="2 3">CBS 129764</strain>
    </source>
</reference>
<dbReference type="Proteomes" id="UP001456524">
    <property type="component" value="Unassembled WGS sequence"/>
</dbReference>
<evidence type="ECO:0000313" key="2">
    <source>
        <dbReference type="EMBL" id="KAK8169313.1"/>
    </source>
</evidence>
<sequence length="151" mass="16292">MPVRTSVGVFKRREPIHFSLLFAARFAYLHVVLDLAVARPTVTPVGLRERNTGSRGDGPKHASPGGRKFRSQVKGSQLDIIVRLACSPSLVVVSIIAPWKWARGIAPSTSLASLIVQGADVLQHFRAAVDVDVRAAARSDRKPMSRVTGGC</sequence>
<protein>
    <submittedName>
        <fullName evidence="2">Uncharacterized protein</fullName>
    </submittedName>
</protein>
<accession>A0ABR1XV54</accession>
<gene>
    <name evidence="2" type="ORF">IWX90DRAFT_173114</name>
</gene>
<organism evidence="2 3">
    <name type="scientific">Phyllosticta citrichinensis</name>
    <dbReference type="NCBI Taxonomy" id="1130410"/>
    <lineage>
        <taxon>Eukaryota</taxon>
        <taxon>Fungi</taxon>
        <taxon>Dikarya</taxon>
        <taxon>Ascomycota</taxon>
        <taxon>Pezizomycotina</taxon>
        <taxon>Dothideomycetes</taxon>
        <taxon>Dothideomycetes incertae sedis</taxon>
        <taxon>Botryosphaeriales</taxon>
        <taxon>Phyllostictaceae</taxon>
        <taxon>Phyllosticta</taxon>
    </lineage>
</organism>
<evidence type="ECO:0000256" key="1">
    <source>
        <dbReference type="SAM" id="MobiDB-lite"/>
    </source>
</evidence>
<evidence type="ECO:0000313" key="3">
    <source>
        <dbReference type="Proteomes" id="UP001456524"/>
    </source>
</evidence>
<proteinExistence type="predicted"/>
<name>A0ABR1XV54_9PEZI</name>
<comment type="caution">
    <text evidence="2">The sequence shown here is derived from an EMBL/GenBank/DDBJ whole genome shotgun (WGS) entry which is preliminary data.</text>
</comment>
<dbReference type="EMBL" id="JBBWUH010000004">
    <property type="protein sequence ID" value="KAK8169313.1"/>
    <property type="molecule type" value="Genomic_DNA"/>
</dbReference>
<feature type="compositionally biased region" description="Basic and acidic residues" evidence="1">
    <location>
        <begin position="47"/>
        <end position="60"/>
    </location>
</feature>